<dbReference type="OrthoDB" id="9790409at2"/>
<dbReference type="EMBL" id="VCDI01000008">
    <property type="protein sequence ID" value="TLU71083.1"/>
    <property type="molecule type" value="Genomic_DNA"/>
</dbReference>
<sequence>MRIGVALLSGILFGLGLALSGMMDPARVLGFLDPAGSWDPTLAFVLGGAVAVSALSVMLSRRMTRPLLANRFDLPTVTRIDRPLLVGAGLFGIGWGLSGFCPGPALASLSLGLPASVVFVIAMLIGMVPHDRLRRSTKAAPATSGRA</sequence>
<reference evidence="2 3" key="1">
    <citation type="submission" date="2019-05" db="EMBL/GenBank/DDBJ databases">
        <authorList>
            <person name="Pankratov T."/>
            <person name="Grouzdev D."/>
        </authorList>
    </citation>
    <scope>NUCLEOTIDE SEQUENCE [LARGE SCALE GENOMIC DNA]</scope>
    <source>
        <strain evidence="2 3">KEBCLARHB70R</strain>
    </source>
</reference>
<keyword evidence="1" id="KW-0472">Membrane</keyword>
<keyword evidence="1" id="KW-0812">Transmembrane</keyword>
<accession>A0A5R9J2K5</accession>
<proteinExistence type="predicted"/>
<keyword evidence="3" id="KW-1185">Reference proteome</keyword>
<evidence type="ECO:0000256" key="1">
    <source>
        <dbReference type="SAM" id="Phobius"/>
    </source>
</evidence>
<dbReference type="Pfam" id="PF20398">
    <property type="entry name" value="DUF6691"/>
    <property type="match status" value="1"/>
</dbReference>
<name>A0A5R9J2K5_9PROT</name>
<feature type="transmembrane region" description="Helical" evidence="1">
    <location>
        <begin position="80"/>
        <end position="100"/>
    </location>
</feature>
<evidence type="ECO:0000313" key="2">
    <source>
        <dbReference type="EMBL" id="TLU71083.1"/>
    </source>
</evidence>
<dbReference type="AlphaFoldDB" id="A0A5R9J2K5"/>
<comment type="caution">
    <text evidence="2">The sequence shown here is derived from an EMBL/GenBank/DDBJ whole genome shotgun (WGS) entry which is preliminary data.</text>
</comment>
<dbReference type="InterPro" id="IPR046513">
    <property type="entry name" value="DUF6691"/>
</dbReference>
<organism evidence="2 3">
    <name type="scientific">Lichenicoccus roseus</name>
    <dbReference type="NCBI Taxonomy" id="2683649"/>
    <lineage>
        <taxon>Bacteria</taxon>
        <taxon>Pseudomonadati</taxon>
        <taxon>Pseudomonadota</taxon>
        <taxon>Alphaproteobacteria</taxon>
        <taxon>Acetobacterales</taxon>
        <taxon>Acetobacteraceae</taxon>
        <taxon>Lichenicoccus</taxon>
    </lineage>
</organism>
<gene>
    <name evidence="2" type="ORF">FE263_18070</name>
</gene>
<feature type="transmembrane region" description="Helical" evidence="1">
    <location>
        <begin position="42"/>
        <end position="59"/>
    </location>
</feature>
<protein>
    <submittedName>
        <fullName evidence="2">YeeE/YedE family protein</fullName>
    </submittedName>
</protein>
<feature type="transmembrane region" description="Helical" evidence="1">
    <location>
        <begin position="106"/>
        <end position="128"/>
    </location>
</feature>
<keyword evidence="1" id="KW-1133">Transmembrane helix</keyword>
<dbReference type="Proteomes" id="UP000305654">
    <property type="component" value="Unassembled WGS sequence"/>
</dbReference>
<evidence type="ECO:0000313" key="3">
    <source>
        <dbReference type="Proteomes" id="UP000305654"/>
    </source>
</evidence>